<name>A0A6I0EVK9_9FIRM</name>
<proteinExistence type="predicted"/>
<keyword evidence="3" id="KW-1185">Reference proteome</keyword>
<reference evidence="2 3" key="1">
    <citation type="submission" date="2019-10" db="EMBL/GenBank/DDBJ databases">
        <title>Whole-genome sequence of the extremophile Heliorestis acidaminivorans DSM 24790.</title>
        <authorList>
            <person name="Kyndt J.A."/>
            <person name="Meyer T.E."/>
        </authorList>
    </citation>
    <scope>NUCLEOTIDE SEQUENCE [LARGE SCALE GENOMIC DNA]</scope>
    <source>
        <strain evidence="2 3">DSM 24790</strain>
    </source>
</reference>
<evidence type="ECO:0000313" key="2">
    <source>
        <dbReference type="EMBL" id="KAB2951958.1"/>
    </source>
</evidence>
<evidence type="ECO:0000313" key="3">
    <source>
        <dbReference type="Proteomes" id="UP000468766"/>
    </source>
</evidence>
<dbReference type="AlphaFoldDB" id="A0A6I0EVK9"/>
<dbReference type="RefSeq" id="WP_151620646.1">
    <property type="nucleotide sequence ID" value="NZ_WBXO01000008.1"/>
</dbReference>
<dbReference type="EMBL" id="WBXO01000008">
    <property type="protein sequence ID" value="KAB2951958.1"/>
    <property type="molecule type" value="Genomic_DNA"/>
</dbReference>
<evidence type="ECO:0000256" key="1">
    <source>
        <dbReference type="SAM" id="MobiDB-lite"/>
    </source>
</evidence>
<feature type="region of interest" description="Disordered" evidence="1">
    <location>
        <begin position="87"/>
        <end position="126"/>
    </location>
</feature>
<protein>
    <submittedName>
        <fullName evidence="2">Uncharacterized protein</fullName>
    </submittedName>
</protein>
<feature type="region of interest" description="Disordered" evidence="1">
    <location>
        <begin position="238"/>
        <end position="264"/>
    </location>
</feature>
<sequence length="345" mass="40887">MHELDKLLKILAKHSRNDSRNDLVHKTNATKKEDPGALLLMLLDDQELEQDKQQASELATPIRRRTINQQEPNYLLSLPTGQIHIRYDEESHSRKMVTTERREDNKTEPLRSEQQRVHSDKSKQKRYETMKTYSHNWNDGAVATAGPLNSDKATKIIKRFLKKEEDVGNLRRVAPFLDQKKEEQDGSLAREVKKEMKLSSRLRTKIDQKIHSTDRVIGQKKSKEQEFIQKIKIDFQLRQSKPEQPTSDQTKPIEPTWDERKPRRPSRNDFFDLIIRRRKRIPEEIDAFLPRPRKIDFSQEVQEVKIAKKASRSKHLLSAMNLLFMVYKRRKKKKKNQKINRKESK</sequence>
<dbReference type="Proteomes" id="UP000468766">
    <property type="component" value="Unassembled WGS sequence"/>
</dbReference>
<gene>
    <name evidence="2" type="ORF">F9B85_10395</name>
</gene>
<organism evidence="2 3">
    <name type="scientific">Heliorestis acidaminivorans</name>
    <dbReference type="NCBI Taxonomy" id="553427"/>
    <lineage>
        <taxon>Bacteria</taxon>
        <taxon>Bacillati</taxon>
        <taxon>Bacillota</taxon>
        <taxon>Clostridia</taxon>
        <taxon>Eubacteriales</taxon>
        <taxon>Heliobacteriaceae</taxon>
        <taxon>Heliorestis</taxon>
    </lineage>
</organism>
<comment type="caution">
    <text evidence="2">The sequence shown here is derived from an EMBL/GenBank/DDBJ whole genome shotgun (WGS) entry which is preliminary data.</text>
</comment>
<feature type="compositionally biased region" description="Polar residues" evidence="1">
    <location>
        <begin position="238"/>
        <end position="250"/>
    </location>
</feature>
<accession>A0A6I0EVK9</accession>